<keyword evidence="5" id="KW-0505">Motor protein</keyword>
<keyword evidence="4" id="KW-0963">Cytoplasm</keyword>
<dbReference type="InterPro" id="IPR001752">
    <property type="entry name" value="Kinesin_motor_dom"/>
</dbReference>
<evidence type="ECO:0000256" key="4">
    <source>
        <dbReference type="ARBA" id="ARBA00023212"/>
    </source>
</evidence>
<dbReference type="GO" id="GO:0007018">
    <property type="term" value="P:microtubule-based movement"/>
    <property type="evidence" value="ECO:0007669"/>
    <property type="project" value="InterPro"/>
</dbReference>
<dbReference type="Proteomes" id="UP000694543">
    <property type="component" value="Unplaced"/>
</dbReference>
<evidence type="ECO:0000256" key="7">
    <source>
        <dbReference type="SAM" id="Phobius"/>
    </source>
</evidence>
<dbReference type="SMART" id="SM00129">
    <property type="entry name" value="KISc"/>
    <property type="match status" value="1"/>
</dbReference>
<keyword evidence="7" id="KW-0472">Membrane</keyword>
<proteinExistence type="inferred from homology"/>
<feature type="domain" description="Kinesin motor" evidence="8">
    <location>
        <begin position="12"/>
        <end position="167"/>
    </location>
</feature>
<sequence length="734" mass="84131">MSAAKEDDVCSHMKVVVRVRPETQKEKDGNFAKVVHVIDQHILVFDPKEEEFSFFHGKKLTHRDINKRTKKDLKFVFDAVFAETSTQLEVFEHTTKGVLDGFLNGYNCTVLAYGATGAGKTHTMLGSPEDPGVMYLTMMALYNCMDQIKEEKICNIAVSYLEVNNQNSTGQNSWQLAVSKKQHIPYRNSKLTRLLKDSLGGNCRTIMIAAVSPSFMFYDDTYNTLKYANRAKDIKSSLKSNVVSLDSHISQYVKICNEQKKEIMMLKEKLRTYEEKKASIHQSQDSSVVSNHQQVEIQRYKEILKNVFANREEIREEYLKLEMQLKVSTLKAYYQKQYHEQIQLMCSEEKIEKATCKRDHMLARLRTYCAHVQKKKEEKMGHFEENTNWLHRVENEMRLLDQGGCIPKELHEDLQCCRLNLEVKDLKAQIEHMLSLLSLQDQHYKQMEKVLNALLPVLRKQYLILKEAGLTNTSTETEFGEVEQLIQRQKSVVWADQTGDEEQKENRELDVSAIFAFPQLVNKQKTPCSSTSGTPSQEVKRNTQLVEFAVPPQKQTRRKLMDSPVKTPSSAASKHFSLCHLEDSLSKEVQPIIYTPESCRKPIQSSCSQTVVKQALHLAGLRETNECNTGIQLRKPSITDSVCDVILDCDEDRMDSTIILSEGTSETNGISIDSSAKESQSCSSSILHRYFSIYLGKECYLLGFFCFYFPNILILFIFKNLSFVIDAEVTSKIN</sequence>
<evidence type="ECO:0000256" key="2">
    <source>
        <dbReference type="ARBA" id="ARBA00022741"/>
    </source>
</evidence>
<evidence type="ECO:0000313" key="9">
    <source>
        <dbReference type="Ensembl" id="ENSCPIP00010008921.1"/>
    </source>
</evidence>
<dbReference type="Ensembl" id="ENSCPIT00010010544.1">
    <property type="protein sequence ID" value="ENSCPIP00010008921.1"/>
    <property type="gene ID" value="ENSCPIG00010006958.1"/>
</dbReference>
<protein>
    <submittedName>
        <fullName evidence="9">Kinesin family member 18A</fullName>
    </submittedName>
</protein>
<comment type="caution">
    <text evidence="5">Lacks conserved residue(s) required for the propagation of feature annotation.</text>
</comment>
<dbReference type="GO" id="GO:0003777">
    <property type="term" value="F:microtubule motor activity"/>
    <property type="evidence" value="ECO:0007669"/>
    <property type="project" value="InterPro"/>
</dbReference>
<dbReference type="PROSITE" id="PS50067">
    <property type="entry name" value="KINESIN_MOTOR_2"/>
    <property type="match status" value="2"/>
</dbReference>
<comment type="similarity">
    <text evidence="5">Belongs to the TRAFAC class myosin-kinesin ATPase superfamily. Kinesin family.</text>
</comment>
<feature type="coiled-coil region" evidence="6">
    <location>
        <begin position="256"/>
        <end position="324"/>
    </location>
</feature>
<dbReference type="SUPFAM" id="SSF52540">
    <property type="entry name" value="P-loop containing nucleoside triphosphate hydrolases"/>
    <property type="match status" value="1"/>
</dbReference>
<dbReference type="InterPro" id="IPR036961">
    <property type="entry name" value="Kinesin_motor_dom_sf"/>
</dbReference>
<keyword evidence="6" id="KW-0175">Coiled coil</keyword>
<dbReference type="GO" id="GO:0008017">
    <property type="term" value="F:microtubule binding"/>
    <property type="evidence" value="ECO:0007669"/>
    <property type="project" value="InterPro"/>
</dbReference>
<evidence type="ECO:0000256" key="1">
    <source>
        <dbReference type="ARBA" id="ARBA00004245"/>
    </source>
</evidence>
<keyword evidence="10" id="KW-1185">Reference proteome</keyword>
<dbReference type="GO" id="GO:0005524">
    <property type="term" value="F:ATP binding"/>
    <property type="evidence" value="ECO:0007669"/>
    <property type="project" value="UniProtKB-UniRule"/>
</dbReference>
<reference evidence="9" key="1">
    <citation type="submission" date="2025-08" db="UniProtKB">
        <authorList>
            <consortium name="Ensembl"/>
        </authorList>
    </citation>
    <scope>IDENTIFICATION</scope>
</reference>
<keyword evidence="2 5" id="KW-0547">Nucleotide-binding</keyword>
<dbReference type="AlphaFoldDB" id="A0A8C3PYX9"/>
<dbReference type="InterPro" id="IPR027417">
    <property type="entry name" value="P-loop_NTPase"/>
</dbReference>
<feature type="domain" description="Kinesin motor" evidence="8">
    <location>
        <begin position="176"/>
        <end position="234"/>
    </location>
</feature>
<name>A0A8C3PYX9_CHRPC</name>
<keyword evidence="7" id="KW-0812">Transmembrane</keyword>
<reference evidence="9" key="2">
    <citation type="submission" date="2025-09" db="UniProtKB">
        <authorList>
            <consortium name="Ensembl"/>
        </authorList>
    </citation>
    <scope>IDENTIFICATION</scope>
</reference>
<accession>A0A8C3PYX9</accession>
<evidence type="ECO:0000256" key="5">
    <source>
        <dbReference type="PROSITE-ProRule" id="PRU00283"/>
    </source>
</evidence>
<dbReference type="PANTHER" id="PTHR47968:SF73">
    <property type="entry name" value="KINESIN-LIKE PROTEIN"/>
    <property type="match status" value="1"/>
</dbReference>
<evidence type="ECO:0000313" key="10">
    <source>
        <dbReference type="Proteomes" id="UP000694543"/>
    </source>
</evidence>
<evidence type="ECO:0000256" key="3">
    <source>
        <dbReference type="ARBA" id="ARBA00022840"/>
    </source>
</evidence>
<evidence type="ECO:0000256" key="6">
    <source>
        <dbReference type="SAM" id="Coils"/>
    </source>
</evidence>
<comment type="subcellular location">
    <subcellularLocation>
        <location evidence="1">Cytoplasm</location>
        <location evidence="1">Cytoskeleton</location>
    </subcellularLocation>
</comment>
<dbReference type="Gene3D" id="3.40.850.10">
    <property type="entry name" value="Kinesin motor domain"/>
    <property type="match status" value="2"/>
</dbReference>
<keyword evidence="3 5" id="KW-0067">ATP-binding</keyword>
<feature type="transmembrane region" description="Helical" evidence="7">
    <location>
        <begin position="700"/>
        <end position="718"/>
    </location>
</feature>
<organism evidence="9 10">
    <name type="scientific">Chrysolophus pictus</name>
    <name type="common">Golden pheasant</name>
    <name type="synonym">Phasianus pictus</name>
    <dbReference type="NCBI Taxonomy" id="9089"/>
    <lineage>
        <taxon>Eukaryota</taxon>
        <taxon>Metazoa</taxon>
        <taxon>Chordata</taxon>
        <taxon>Craniata</taxon>
        <taxon>Vertebrata</taxon>
        <taxon>Euteleostomi</taxon>
        <taxon>Archelosauria</taxon>
        <taxon>Archosauria</taxon>
        <taxon>Dinosauria</taxon>
        <taxon>Saurischia</taxon>
        <taxon>Theropoda</taxon>
        <taxon>Coelurosauria</taxon>
        <taxon>Aves</taxon>
        <taxon>Neognathae</taxon>
        <taxon>Galloanserae</taxon>
        <taxon>Galliformes</taxon>
        <taxon>Phasianidae</taxon>
        <taxon>Phasianinae</taxon>
        <taxon>Chrysolophus</taxon>
    </lineage>
</organism>
<keyword evidence="4" id="KW-0206">Cytoskeleton</keyword>
<dbReference type="InterPro" id="IPR027640">
    <property type="entry name" value="Kinesin-like_fam"/>
</dbReference>
<feature type="binding site" evidence="5">
    <location>
        <begin position="114"/>
        <end position="121"/>
    </location>
    <ligand>
        <name>ATP</name>
        <dbReference type="ChEBI" id="CHEBI:30616"/>
    </ligand>
</feature>
<dbReference type="Pfam" id="PF00225">
    <property type="entry name" value="Kinesin"/>
    <property type="match status" value="2"/>
</dbReference>
<evidence type="ECO:0000259" key="8">
    <source>
        <dbReference type="PROSITE" id="PS50067"/>
    </source>
</evidence>
<dbReference type="GO" id="GO:0005856">
    <property type="term" value="C:cytoskeleton"/>
    <property type="evidence" value="ECO:0007669"/>
    <property type="project" value="UniProtKB-SubCell"/>
</dbReference>
<keyword evidence="7" id="KW-1133">Transmembrane helix</keyword>
<dbReference type="PANTHER" id="PTHR47968">
    <property type="entry name" value="CENTROMERE PROTEIN E"/>
    <property type="match status" value="1"/>
</dbReference>